<dbReference type="GO" id="GO:0016747">
    <property type="term" value="F:acyltransferase activity, transferring groups other than amino-acyl groups"/>
    <property type="evidence" value="ECO:0007669"/>
    <property type="project" value="TreeGrafter"/>
</dbReference>
<dbReference type="Gene3D" id="3.30.559.10">
    <property type="entry name" value="Chloramphenicol acetyltransferase-like domain"/>
    <property type="match status" value="2"/>
</dbReference>
<evidence type="ECO:0000256" key="1">
    <source>
        <dbReference type="ARBA" id="ARBA00022679"/>
    </source>
</evidence>
<keyword evidence="1" id="KW-0808">Transferase</keyword>
<dbReference type="InterPro" id="IPR050317">
    <property type="entry name" value="Plant_Fungal_Acyltransferase"/>
</dbReference>
<dbReference type="EMBL" id="MU032351">
    <property type="protein sequence ID" value="KAF3761951.1"/>
    <property type="molecule type" value="Genomic_DNA"/>
</dbReference>
<name>A0A9P4XW65_CRYP1</name>
<evidence type="ECO:0000313" key="5">
    <source>
        <dbReference type="Proteomes" id="UP000803844"/>
    </source>
</evidence>
<organism evidence="4 5">
    <name type="scientific">Cryphonectria parasitica (strain ATCC 38755 / EP155)</name>
    <dbReference type="NCBI Taxonomy" id="660469"/>
    <lineage>
        <taxon>Eukaryota</taxon>
        <taxon>Fungi</taxon>
        <taxon>Dikarya</taxon>
        <taxon>Ascomycota</taxon>
        <taxon>Pezizomycotina</taxon>
        <taxon>Sordariomycetes</taxon>
        <taxon>Sordariomycetidae</taxon>
        <taxon>Diaporthales</taxon>
        <taxon>Cryphonectriaceae</taxon>
        <taxon>Cryphonectria-Endothia species complex</taxon>
        <taxon>Cryphonectria</taxon>
    </lineage>
</organism>
<evidence type="ECO:0000259" key="3">
    <source>
        <dbReference type="Pfam" id="PF22664"/>
    </source>
</evidence>
<feature type="domain" description="Trichothecene 3-O-acetyltransferase-like N-terminal" evidence="3">
    <location>
        <begin position="24"/>
        <end position="176"/>
    </location>
</feature>
<feature type="region of interest" description="Disordered" evidence="2">
    <location>
        <begin position="203"/>
        <end position="225"/>
    </location>
</feature>
<reference evidence="4" key="1">
    <citation type="journal article" date="2020" name="Phytopathology">
        <title>Genome sequence of the chestnut blight fungus Cryphonectria parasitica EP155: A fundamental resource for an archetypical invasive plant pathogen.</title>
        <authorList>
            <person name="Crouch J.A."/>
            <person name="Dawe A."/>
            <person name="Aerts A."/>
            <person name="Barry K."/>
            <person name="Churchill A.C.L."/>
            <person name="Grimwood J."/>
            <person name="Hillman B."/>
            <person name="Milgroom M.G."/>
            <person name="Pangilinan J."/>
            <person name="Smith M."/>
            <person name="Salamov A."/>
            <person name="Schmutz J."/>
            <person name="Yadav J."/>
            <person name="Grigoriev I.V."/>
            <person name="Nuss D."/>
        </authorList>
    </citation>
    <scope>NUCLEOTIDE SEQUENCE</scope>
    <source>
        <strain evidence="4">EP155</strain>
    </source>
</reference>
<keyword evidence="5" id="KW-1185">Reference proteome</keyword>
<protein>
    <recommendedName>
        <fullName evidence="3">Trichothecene 3-O-acetyltransferase-like N-terminal domain-containing protein</fullName>
    </recommendedName>
</protein>
<dbReference type="PANTHER" id="PTHR31642:SF270">
    <property type="entry name" value="O-ACYLTRANSFERASE AUSQ"/>
    <property type="match status" value="1"/>
</dbReference>
<dbReference type="InterPro" id="IPR054710">
    <property type="entry name" value="Tri101-like_N"/>
</dbReference>
<proteinExistence type="predicted"/>
<dbReference type="AlphaFoldDB" id="A0A9P4XW65"/>
<dbReference type="OrthoDB" id="1862401at2759"/>
<dbReference type="PANTHER" id="PTHR31642">
    <property type="entry name" value="TRICHOTHECENE 3-O-ACETYLTRANSFERASE"/>
    <property type="match status" value="1"/>
</dbReference>
<sequence length="462" mass="50999">MDDEEFPFAHIQDVLGQSTFIKTYTVIALGYPCTAEPQSVMEELYRAADRLTRAFPYLAGHVVRRGAGPGKTGLATVMPYPPSARTSLVIFKDCTQLCQPFETIMKRGAPMEMLDGHLLSVHRPLPDLYDESEKPAPVVEIQANFVHGGVILAFQGNHTIMDMNGLGQVIRLYAKALRTEIFSDDEVEQGNLDRRDIVKLLGPDDEKVDMSSKEKEVQQPPSQPQTPAVVAQWVDLHFPADKLVELKELASRPPPGDQCNDKTAQWVSTDDALTAFLCARITAARLKRMHRMAPKAIFCRAVNGRRFLGIPAGYMGHLVWCVSSEVLMESVATITDNFGSLARQMRADLDAIRPVEIQSFATALAASEDKGALSQGAGMDTADGFDLMLSSWSGLGFSDIVFGRLGRSVFTRRPKFAPIEGLLYLMPKSVEGNVDVACCLRSEDVYRLRSDEEFAKYVTCLG</sequence>
<gene>
    <name evidence="4" type="ORF">M406DRAFT_266980</name>
</gene>
<comment type="caution">
    <text evidence="4">The sequence shown here is derived from an EMBL/GenBank/DDBJ whole genome shotgun (WGS) entry which is preliminary data.</text>
</comment>
<dbReference type="Proteomes" id="UP000803844">
    <property type="component" value="Unassembled WGS sequence"/>
</dbReference>
<dbReference type="RefSeq" id="XP_040772930.1">
    <property type="nucleotide sequence ID" value="XM_040917847.1"/>
</dbReference>
<dbReference type="InterPro" id="IPR023213">
    <property type="entry name" value="CAT-like_dom_sf"/>
</dbReference>
<feature type="compositionally biased region" description="Basic and acidic residues" evidence="2">
    <location>
        <begin position="203"/>
        <end position="217"/>
    </location>
</feature>
<evidence type="ECO:0000313" key="4">
    <source>
        <dbReference type="EMBL" id="KAF3761951.1"/>
    </source>
</evidence>
<dbReference type="Pfam" id="PF22664">
    <property type="entry name" value="TRI-like_N"/>
    <property type="match status" value="1"/>
</dbReference>
<evidence type="ECO:0000256" key="2">
    <source>
        <dbReference type="SAM" id="MobiDB-lite"/>
    </source>
</evidence>
<dbReference type="GeneID" id="63834976"/>
<accession>A0A9P4XW65</accession>